<dbReference type="GeneID" id="24127383"/>
<dbReference type="InterPro" id="IPR002110">
    <property type="entry name" value="Ankyrin_rpt"/>
</dbReference>
<keyword evidence="5" id="KW-0694">RNA-binding</keyword>
<evidence type="ECO:0000259" key="8">
    <source>
        <dbReference type="PROSITE" id="PS50137"/>
    </source>
</evidence>
<dbReference type="VEuPathDB" id="FungiDB:SPRG_04968"/>
<dbReference type="Gene3D" id="1.10.238.10">
    <property type="entry name" value="EF-hand"/>
    <property type="match status" value="1"/>
</dbReference>
<feature type="compositionally biased region" description="Polar residues" evidence="6">
    <location>
        <begin position="797"/>
        <end position="806"/>
    </location>
</feature>
<keyword evidence="1" id="KW-0677">Repeat</keyword>
<dbReference type="InterPro" id="IPR050889">
    <property type="entry name" value="Dendritic_Spine_Reg/Scaffold"/>
</dbReference>
<evidence type="ECO:0000256" key="6">
    <source>
        <dbReference type="SAM" id="MobiDB-lite"/>
    </source>
</evidence>
<dbReference type="InterPro" id="IPR002048">
    <property type="entry name" value="EF_hand_dom"/>
</dbReference>
<dbReference type="GO" id="GO:0005509">
    <property type="term" value="F:calcium ion binding"/>
    <property type="evidence" value="ECO:0007669"/>
    <property type="project" value="InterPro"/>
</dbReference>
<dbReference type="PROSITE" id="PS50020">
    <property type="entry name" value="WW_DOMAIN_2"/>
    <property type="match status" value="1"/>
</dbReference>
<dbReference type="Pfam" id="PF21722">
    <property type="entry name" value="Gly_rich_2"/>
    <property type="match status" value="1"/>
</dbReference>
<feature type="compositionally biased region" description="Basic and acidic residues" evidence="6">
    <location>
        <begin position="636"/>
        <end position="651"/>
    </location>
</feature>
<evidence type="ECO:0000256" key="4">
    <source>
        <dbReference type="PROSITE-ProRule" id="PRU00023"/>
    </source>
</evidence>
<evidence type="ECO:0000259" key="7">
    <source>
        <dbReference type="PROSITE" id="PS50020"/>
    </source>
</evidence>
<dbReference type="Gene3D" id="3.30.160.20">
    <property type="match status" value="1"/>
</dbReference>
<dbReference type="SMART" id="SM00456">
    <property type="entry name" value="WW"/>
    <property type="match status" value="4"/>
</dbReference>
<dbReference type="PANTHER" id="PTHR24166">
    <property type="entry name" value="ROLLING PEBBLES, ISOFORM B"/>
    <property type="match status" value="1"/>
</dbReference>
<dbReference type="InterPro" id="IPR049304">
    <property type="entry name" value="Gly_rich_dom"/>
</dbReference>
<feature type="region of interest" description="Disordered" evidence="6">
    <location>
        <begin position="626"/>
        <end position="666"/>
    </location>
</feature>
<dbReference type="GO" id="GO:0003723">
    <property type="term" value="F:RNA binding"/>
    <property type="evidence" value="ECO:0007669"/>
    <property type="project" value="UniProtKB-UniRule"/>
</dbReference>
<name>A0A067CSX8_SAPPC</name>
<keyword evidence="2" id="KW-0106">Calcium</keyword>
<dbReference type="InterPro" id="IPR036770">
    <property type="entry name" value="Ankyrin_rpt-contain_sf"/>
</dbReference>
<dbReference type="PROSITE" id="PS50222">
    <property type="entry name" value="EF_HAND_2"/>
    <property type="match status" value="1"/>
</dbReference>
<organism evidence="10 11">
    <name type="scientific">Saprolegnia parasitica (strain CBS 223.65)</name>
    <dbReference type="NCBI Taxonomy" id="695850"/>
    <lineage>
        <taxon>Eukaryota</taxon>
        <taxon>Sar</taxon>
        <taxon>Stramenopiles</taxon>
        <taxon>Oomycota</taxon>
        <taxon>Saprolegniomycetes</taxon>
        <taxon>Saprolegniales</taxon>
        <taxon>Saprolegniaceae</taxon>
        <taxon>Saprolegnia</taxon>
    </lineage>
</organism>
<dbReference type="OrthoDB" id="26525at2759"/>
<feature type="domain" description="EF-hand" evidence="9">
    <location>
        <begin position="22"/>
        <end position="57"/>
    </location>
</feature>
<feature type="repeat" description="ANK" evidence="4">
    <location>
        <begin position="350"/>
        <end position="382"/>
    </location>
</feature>
<proteinExistence type="predicted"/>
<dbReference type="PROSITE" id="PS50297">
    <property type="entry name" value="ANK_REP_REGION"/>
    <property type="match status" value="2"/>
</dbReference>
<feature type="repeat" description="ANK" evidence="4">
    <location>
        <begin position="383"/>
        <end position="415"/>
    </location>
</feature>
<dbReference type="Pfam" id="PF13499">
    <property type="entry name" value="EF-hand_7"/>
    <property type="match status" value="1"/>
</dbReference>
<feature type="region of interest" description="Disordered" evidence="6">
    <location>
        <begin position="787"/>
        <end position="818"/>
    </location>
</feature>
<dbReference type="Pfam" id="PF00023">
    <property type="entry name" value="Ank"/>
    <property type="match status" value="1"/>
</dbReference>
<dbReference type="SUPFAM" id="SSF48403">
    <property type="entry name" value="Ankyrin repeat"/>
    <property type="match status" value="1"/>
</dbReference>
<dbReference type="Gene3D" id="2.20.70.10">
    <property type="match status" value="1"/>
</dbReference>
<dbReference type="InterPro" id="IPR011992">
    <property type="entry name" value="EF-hand-dom_pair"/>
</dbReference>
<evidence type="ECO:0000256" key="2">
    <source>
        <dbReference type="ARBA" id="ARBA00022837"/>
    </source>
</evidence>
<dbReference type="CDD" id="cd00201">
    <property type="entry name" value="WW"/>
    <property type="match status" value="1"/>
</dbReference>
<dbReference type="PROSITE" id="PS50137">
    <property type="entry name" value="DS_RBD"/>
    <property type="match status" value="1"/>
</dbReference>
<protein>
    <submittedName>
        <fullName evidence="10">Uncharacterized protein</fullName>
    </submittedName>
</protein>
<evidence type="ECO:0000313" key="11">
    <source>
        <dbReference type="Proteomes" id="UP000030745"/>
    </source>
</evidence>
<dbReference type="OMA" id="ALCRWGC"/>
<dbReference type="PANTHER" id="PTHR24166:SF48">
    <property type="entry name" value="PROTEIN VAPYRIN"/>
    <property type="match status" value="1"/>
</dbReference>
<reference evidence="10 11" key="1">
    <citation type="journal article" date="2013" name="PLoS Genet.">
        <title>Distinctive expansion of potential virulence genes in the genome of the oomycete fish pathogen Saprolegnia parasitica.</title>
        <authorList>
            <person name="Jiang R.H."/>
            <person name="de Bruijn I."/>
            <person name="Haas B.J."/>
            <person name="Belmonte R."/>
            <person name="Lobach L."/>
            <person name="Christie J."/>
            <person name="van den Ackerveken G."/>
            <person name="Bottin A."/>
            <person name="Bulone V."/>
            <person name="Diaz-Moreno S.M."/>
            <person name="Dumas B."/>
            <person name="Fan L."/>
            <person name="Gaulin E."/>
            <person name="Govers F."/>
            <person name="Grenville-Briggs L.J."/>
            <person name="Horner N.R."/>
            <person name="Levin J.Z."/>
            <person name="Mammella M."/>
            <person name="Meijer H.J."/>
            <person name="Morris P."/>
            <person name="Nusbaum C."/>
            <person name="Oome S."/>
            <person name="Phillips A.J."/>
            <person name="van Rooyen D."/>
            <person name="Rzeszutek E."/>
            <person name="Saraiva M."/>
            <person name="Secombes C.J."/>
            <person name="Seidl M.F."/>
            <person name="Snel B."/>
            <person name="Stassen J.H."/>
            <person name="Sykes S."/>
            <person name="Tripathy S."/>
            <person name="van den Berg H."/>
            <person name="Vega-Arreguin J.C."/>
            <person name="Wawra S."/>
            <person name="Young S.K."/>
            <person name="Zeng Q."/>
            <person name="Dieguez-Uribeondo J."/>
            <person name="Russ C."/>
            <person name="Tyler B.M."/>
            <person name="van West P."/>
        </authorList>
    </citation>
    <scope>NUCLEOTIDE SEQUENCE [LARGE SCALE GENOMIC DNA]</scope>
    <source>
        <strain evidence="10 11">CBS 223.65</strain>
    </source>
</reference>
<evidence type="ECO:0000313" key="10">
    <source>
        <dbReference type="EMBL" id="KDO29902.1"/>
    </source>
</evidence>
<dbReference type="SMART" id="SM00248">
    <property type="entry name" value="ANK"/>
    <property type="match status" value="4"/>
</dbReference>
<sequence>METAATRRYDVPDELAAEFTPNEADELSALFESADTNRSGAIDEAEFKKLLVRMDIQVPDEEADLLVMAVDTSGNGLIEWTEFVLMVLQARRGDSRYAKLKSLADALNVTPINLLQAEADKFQMNVTYKLLEERKATKYNPTTYLFSVTIDAPHDGGSHEVYEAIGFSTREAKFKAAELALVKMRKMKPGYEFPVGTIPDKWDVWAFANLARRVKPTTVLTTLVQKGFAPATNLVFMKRLSVRLSSRRLVKEAPMVLTSTGGLPSAWRRWIDDQLARGMDGRLVLSELQAYGFDEARDLHTTQMLQRHPLADVSYDFWSCLHAGDLCEVQLFVAAGHDVNHERLDRRCQVAFTPLQFAAKHGYEDIARFLLQHGAKVNAANSFRRTPLMFAARHGHPNIVQLLLDAGASIVATDNLENTPLHLAAVAGCAQSARAILTAEAKYMRACIVNTNPALCFLDQARAFRRELAALYDVLMEKKLPRNAYRRFEQAWIPDAIDCAYERLFRARTLPVLKPSRAVIDRVLQRYRYLQDQCPDALDDVERQRVEDARAHGVHNATHLQIYLEAMFKEAYKNAPNRQGRTALHLACDENLVCSHEAVLRVLLDTFGCDPSIRDHLGYAPLDVLIHRKGRPGSPPEDKLSESRVRSDRASRLQSNQTRRRNERDAQRRAFFESQLLQLLPTHPETNEIDLREAKARSRVSRVLGGWQEYCDPASNNPFYEHVESGHLTLEMPDAIKQSIAKTLQWYTRRVNGRILEKRDGWTMHRDRRRARVFFFNQATGTYQWHPPERVDGWVNTPPNVQATSLDESDGSDNDDNDDVTELLRLQDVSEKLLRRLGGWEEHRDAATGGRVYCHSATGRLTRETPDEVLHEERKRQAYTLLIQSAQYMDNVGAWDKYYDETTKHVFYYNHGTGEGRHESEGNEAAWRAEAQDPAATAKQTRRLFDDELAKRKEQAEWTEALQRAHRRDIHATVERIVPLDEHGRRLQRLSAAVVSAIQTTFASESVGYRDARIESELRTLHKAWALGLFVSQKHDVPVVTGTREIAAAIQADEAESAAIEDHDRHPSLSERRRVERLLEAAVSRLDAKCGLCLWGCHLWLRLGLELDGHENDDCRHRLMLCRLGCTVVHEAHVWTAPHGDTTELVWHEADECDTRLVCCPLNCGMWVGLDTLELHTTEKCVCRPVSDLTCRLGCGKHFDGTNNQILELEQERAWHEAEDCPLRIVKCAWPECHATMLAKDRKLHRRTHLCASGISTFKVAGQFQFVVPRDVKHIKVQAWGGGGGSGLLHGFKSGHGGGGAFVEGILPVFPGETLMFVVGGGGQGGVFGETTPSDTESGLPLLTRHALL</sequence>
<keyword evidence="11" id="KW-1185">Reference proteome</keyword>
<dbReference type="KEGG" id="spar:SPRG_04968"/>
<dbReference type="Pfam" id="PF12796">
    <property type="entry name" value="Ank_2"/>
    <property type="match status" value="1"/>
</dbReference>
<feature type="domain" description="DRBM" evidence="8">
    <location>
        <begin position="110"/>
        <end position="186"/>
    </location>
</feature>
<dbReference type="Proteomes" id="UP000030745">
    <property type="component" value="Unassembled WGS sequence"/>
</dbReference>
<evidence type="ECO:0000256" key="1">
    <source>
        <dbReference type="ARBA" id="ARBA00022737"/>
    </source>
</evidence>
<dbReference type="InterPro" id="IPR014720">
    <property type="entry name" value="dsRBD_dom"/>
</dbReference>
<accession>A0A067CSX8</accession>
<dbReference type="RefSeq" id="XP_012199496.1">
    <property type="nucleotide sequence ID" value="XM_012344106.1"/>
</dbReference>
<dbReference type="PROSITE" id="PS00018">
    <property type="entry name" value="EF_HAND_1"/>
    <property type="match status" value="2"/>
</dbReference>
<dbReference type="SMART" id="SM00054">
    <property type="entry name" value="EFh"/>
    <property type="match status" value="1"/>
</dbReference>
<evidence type="ECO:0000259" key="9">
    <source>
        <dbReference type="PROSITE" id="PS50222"/>
    </source>
</evidence>
<dbReference type="SMART" id="SM00358">
    <property type="entry name" value="DSRM"/>
    <property type="match status" value="1"/>
</dbReference>
<gene>
    <name evidence="10" type="ORF">SPRG_04968</name>
</gene>
<dbReference type="InterPro" id="IPR001202">
    <property type="entry name" value="WW_dom"/>
</dbReference>
<keyword evidence="3 4" id="KW-0040">ANK repeat</keyword>
<feature type="compositionally biased region" description="Acidic residues" evidence="6">
    <location>
        <begin position="807"/>
        <end position="818"/>
    </location>
</feature>
<evidence type="ECO:0000256" key="3">
    <source>
        <dbReference type="ARBA" id="ARBA00023043"/>
    </source>
</evidence>
<feature type="domain" description="WW" evidence="7">
    <location>
        <begin position="760"/>
        <end position="790"/>
    </location>
</feature>
<dbReference type="PROSITE" id="PS50088">
    <property type="entry name" value="ANK_REPEAT"/>
    <property type="match status" value="2"/>
</dbReference>
<dbReference type="SUPFAM" id="SSF54768">
    <property type="entry name" value="dsRNA-binding domain-like"/>
    <property type="match status" value="1"/>
</dbReference>
<dbReference type="InterPro" id="IPR018247">
    <property type="entry name" value="EF_Hand_1_Ca_BS"/>
</dbReference>
<dbReference type="EMBL" id="KK583204">
    <property type="protein sequence ID" value="KDO29902.1"/>
    <property type="molecule type" value="Genomic_DNA"/>
</dbReference>
<dbReference type="SUPFAM" id="SSF47473">
    <property type="entry name" value="EF-hand"/>
    <property type="match status" value="1"/>
</dbReference>
<dbReference type="Gene3D" id="1.25.40.20">
    <property type="entry name" value="Ankyrin repeat-containing domain"/>
    <property type="match status" value="2"/>
</dbReference>
<dbReference type="STRING" id="695850.A0A067CSX8"/>
<evidence type="ECO:0000256" key="5">
    <source>
        <dbReference type="PROSITE-ProRule" id="PRU00266"/>
    </source>
</evidence>